<dbReference type="EMBL" id="KI964565">
    <property type="protein sequence ID" value="EUC36180.1"/>
    <property type="molecule type" value="Genomic_DNA"/>
</dbReference>
<comment type="similarity">
    <text evidence="3">Belongs to the ustYa family.</text>
</comment>
<protein>
    <submittedName>
        <fullName evidence="4">Uncharacterized protein</fullName>
    </submittedName>
</protein>
<dbReference type="Proteomes" id="UP000053841">
    <property type="component" value="Unassembled WGS sequence"/>
</dbReference>
<keyword evidence="2" id="KW-0560">Oxidoreductase</keyword>
<organism evidence="4 5">
    <name type="scientific">Cochliobolus carbonum (strain 26-R-13)</name>
    <name type="common">Maize leaf spot fungus</name>
    <name type="synonym">Bipolaris zeicola</name>
    <dbReference type="NCBI Taxonomy" id="930089"/>
    <lineage>
        <taxon>Eukaryota</taxon>
        <taxon>Fungi</taxon>
        <taxon>Dikarya</taxon>
        <taxon>Ascomycota</taxon>
        <taxon>Pezizomycotina</taxon>
        <taxon>Dothideomycetes</taxon>
        <taxon>Pleosporomycetidae</taxon>
        <taxon>Pleosporales</taxon>
        <taxon>Pleosporineae</taxon>
        <taxon>Pleosporaceae</taxon>
        <taxon>Bipolaris</taxon>
    </lineage>
</organism>
<name>W6YEV8_COCC2</name>
<evidence type="ECO:0000313" key="5">
    <source>
        <dbReference type="Proteomes" id="UP000053841"/>
    </source>
</evidence>
<dbReference type="PANTHER" id="PTHR33365:SF11">
    <property type="entry name" value="TAT PATHWAY SIGNAL SEQUENCE"/>
    <property type="match status" value="1"/>
</dbReference>
<accession>W6YEV8</accession>
<comment type="pathway">
    <text evidence="1">Mycotoxin biosynthesis.</text>
</comment>
<dbReference type="RefSeq" id="XP_007709546.1">
    <property type="nucleotide sequence ID" value="XM_007711356.1"/>
</dbReference>
<dbReference type="KEGG" id="bze:COCCADRAFT_34459"/>
<dbReference type="GeneID" id="19147759"/>
<gene>
    <name evidence="4" type="ORF">COCCADRAFT_34459</name>
</gene>
<proteinExistence type="inferred from homology"/>
<dbReference type="HOGENOM" id="CLU_1562611_0_0_1"/>
<keyword evidence="5" id="KW-1185">Reference proteome</keyword>
<dbReference type="InterPro" id="IPR021765">
    <property type="entry name" value="UstYa-like"/>
</dbReference>
<evidence type="ECO:0000256" key="2">
    <source>
        <dbReference type="ARBA" id="ARBA00023002"/>
    </source>
</evidence>
<dbReference type="AlphaFoldDB" id="W6YEV8"/>
<evidence type="ECO:0000256" key="3">
    <source>
        <dbReference type="ARBA" id="ARBA00035112"/>
    </source>
</evidence>
<evidence type="ECO:0000313" key="4">
    <source>
        <dbReference type="EMBL" id="EUC36180.1"/>
    </source>
</evidence>
<dbReference type="Pfam" id="PF11807">
    <property type="entry name" value="UstYa"/>
    <property type="match status" value="1"/>
</dbReference>
<dbReference type="PANTHER" id="PTHR33365">
    <property type="entry name" value="YALI0B05434P"/>
    <property type="match status" value="1"/>
</dbReference>
<evidence type="ECO:0000256" key="1">
    <source>
        <dbReference type="ARBA" id="ARBA00004685"/>
    </source>
</evidence>
<sequence length="181" mass="21032">MQHIPFAKVLKTPVYFRILNSISYTFAYLRIKTPQCIPLPASSNLRPFIFNCPAESSITFSNIFHQLHCLAMIQSIVQGLKEDTNPAHIHMRRDHGHRGPRSGVGNKHWQHCFDYLRQVILCNDDPAIEEPRINSTGTKFIDVVVERQFCDRITLFKASVESFRYANEEIRIGKRKFAYHD</sequence>
<dbReference type="GO" id="GO:0043386">
    <property type="term" value="P:mycotoxin biosynthetic process"/>
    <property type="evidence" value="ECO:0007669"/>
    <property type="project" value="InterPro"/>
</dbReference>
<dbReference type="OrthoDB" id="3663442at2759"/>
<reference evidence="4 5" key="1">
    <citation type="journal article" date="2013" name="PLoS Genet.">
        <title>Comparative genome structure, secondary metabolite, and effector coding capacity across Cochliobolus pathogens.</title>
        <authorList>
            <person name="Condon B.J."/>
            <person name="Leng Y."/>
            <person name="Wu D."/>
            <person name="Bushley K.E."/>
            <person name="Ohm R.A."/>
            <person name="Otillar R."/>
            <person name="Martin J."/>
            <person name="Schackwitz W."/>
            <person name="Grimwood J."/>
            <person name="MohdZainudin N."/>
            <person name="Xue C."/>
            <person name="Wang R."/>
            <person name="Manning V.A."/>
            <person name="Dhillon B."/>
            <person name="Tu Z.J."/>
            <person name="Steffenson B.J."/>
            <person name="Salamov A."/>
            <person name="Sun H."/>
            <person name="Lowry S."/>
            <person name="LaButti K."/>
            <person name="Han J."/>
            <person name="Copeland A."/>
            <person name="Lindquist E."/>
            <person name="Barry K."/>
            <person name="Schmutz J."/>
            <person name="Baker S.E."/>
            <person name="Ciuffetti L.M."/>
            <person name="Grigoriev I.V."/>
            <person name="Zhong S."/>
            <person name="Turgeon B.G."/>
        </authorList>
    </citation>
    <scope>NUCLEOTIDE SEQUENCE [LARGE SCALE GENOMIC DNA]</scope>
    <source>
        <strain evidence="4 5">26-R-13</strain>
    </source>
</reference>
<dbReference type="GO" id="GO:0016491">
    <property type="term" value="F:oxidoreductase activity"/>
    <property type="evidence" value="ECO:0007669"/>
    <property type="project" value="UniProtKB-KW"/>
</dbReference>